<keyword evidence="2" id="KW-1185">Reference proteome</keyword>
<evidence type="ECO:0000313" key="1">
    <source>
        <dbReference type="EMBL" id="CAD8054988.1"/>
    </source>
</evidence>
<dbReference type="EMBL" id="CAJJDM010000020">
    <property type="protein sequence ID" value="CAD8054988.1"/>
    <property type="molecule type" value="Genomic_DNA"/>
</dbReference>
<reference evidence="1" key="1">
    <citation type="submission" date="2021-01" db="EMBL/GenBank/DDBJ databases">
        <authorList>
            <consortium name="Genoscope - CEA"/>
            <person name="William W."/>
        </authorList>
    </citation>
    <scope>NUCLEOTIDE SEQUENCE</scope>
</reference>
<sequence length="453" mass="52190">MNDENSQSLKMKGMKLPHFFINIQFQFMQYLVLIFLTSILINEVLGDWILQYNGIHEFKTITCTSLGCLYGFKNQTSTGPALYLNCLTSPLTALILDNNQLTSIENAASLTPTQSNAYKLFMFDVYYTSQWVDDVIDFEFNNQIFEIRHSTSDPLPQTNGFCDTIQYEVRTYNFTLPYSSNNYQFPKFTIYNPSISAMIRNVHMSFQNCYPGCTQCTGPNKNQCTLCSGSLVINNGECRCPIRSSVMQAYGCVNKCYLTGSKLKSQNRICLDFAPTTLIYSNLVGINLETWYNWNIIYDPKHLDIIDKKLSPYNFGLFRYREGAYTSISTIYAIYPLVTIVQFVFCNATPINTGVQFYVNQTYIGSVYFDGTQYIYDKVELRSQQVYPITGQCINNMFISVEIFTTMIEQKLTFSLQGNFTQNSRIIQFIRSWVVCKIGLNYNRLLSIYMSEM</sequence>
<accession>A0A8S1KIN1</accession>
<dbReference type="InterPro" id="IPR006212">
    <property type="entry name" value="Furin_repeat"/>
</dbReference>
<dbReference type="PROSITE" id="PS51450">
    <property type="entry name" value="LRR"/>
    <property type="match status" value="1"/>
</dbReference>
<dbReference type="CDD" id="cd00064">
    <property type="entry name" value="FU"/>
    <property type="match status" value="1"/>
</dbReference>
<name>A0A8S1KIN1_PARPR</name>
<protein>
    <submittedName>
        <fullName evidence="1">Uncharacterized protein</fullName>
    </submittedName>
</protein>
<dbReference type="AlphaFoldDB" id="A0A8S1KIN1"/>
<dbReference type="Proteomes" id="UP000688137">
    <property type="component" value="Unassembled WGS sequence"/>
</dbReference>
<dbReference type="OMA" id="FFINIQF"/>
<comment type="caution">
    <text evidence="1">The sequence shown here is derived from an EMBL/GenBank/DDBJ whole genome shotgun (WGS) entry which is preliminary data.</text>
</comment>
<dbReference type="InterPro" id="IPR001611">
    <property type="entry name" value="Leu-rich_rpt"/>
</dbReference>
<proteinExistence type="predicted"/>
<organism evidence="1 2">
    <name type="scientific">Paramecium primaurelia</name>
    <dbReference type="NCBI Taxonomy" id="5886"/>
    <lineage>
        <taxon>Eukaryota</taxon>
        <taxon>Sar</taxon>
        <taxon>Alveolata</taxon>
        <taxon>Ciliophora</taxon>
        <taxon>Intramacronucleata</taxon>
        <taxon>Oligohymenophorea</taxon>
        <taxon>Peniculida</taxon>
        <taxon>Parameciidae</taxon>
        <taxon>Paramecium</taxon>
    </lineage>
</organism>
<gene>
    <name evidence="1" type="ORF">PPRIM_AZ9-3.1.T0220329</name>
</gene>
<evidence type="ECO:0000313" key="2">
    <source>
        <dbReference type="Proteomes" id="UP000688137"/>
    </source>
</evidence>